<keyword evidence="5" id="KW-1185">Reference proteome</keyword>
<dbReference type="InterPro" id="IPR009057">
    <property type="entry name" value="Homeodomain-like_sf"/>
</dbReference>
<evidence type="ECO:0000259" key="3">
    <source>
        <dbReference type="PROSITE" id="PS01124"/>
    </source>
</evidence>
<protein>
    <submittedName>
        <fullName evidence="4">Helix-turn-helix domain-containing protein</fullName>
    </submittedName>
</protein>
<evidence type="ECO:0000313" key="5">
    <source>
        <dbReference type="Proteomes" id="UP001204524"/>
    </source>
</evidence>
<dbReference type="SMART" id="SM00342">
    <property type="entry name" value="HTH_ARAC"/>
    <property type="match status" value="1"/>
</dbReference>
<comment type="caution">
    <text evidence="4">The sequence shown here is derived from an EMBL/GenBank/DDBJ whole genome shotgun (WGS) entry which is preliminary data.</text>
</comment>
<dbReference type="RefSeq" id="WP_254182189.1">
    <property type="nucleotide sequence ID" value="NZ_JANARS010000006.1"/>
</dbReference>
<organism evidence="4 5">
    <name type="scientific">Nocardioides pinisoli</name>
    <dbReference type="NCBI Taxonomy" id="2950279"/>
    <lineage>
        <taxon>Bacteria</taxon>
        <taxon>Bacillati</taxon>
        <taxon>Actinomycetota</taxon>
        <taxon>Actinomycetes</taxon>
        <taxon>Propionibacteriales</taxon>
        <taxon>Nocardioidaceae</taxon>
        <taxon>Nocardioides</taxon>
    </lineage>
</organism>
<keyword evidence="1" id="KW-0805">Transcription regulation</keyword>
<dbReference type="InterPro" id="IPR018060">
    <property type="entry name" value="HTH_AraC"/>
</dbReference>
<evidence type="ECO:0000256" key="2">
    <source>
        <dbReference type="ARBA" id="ARBA00023163"/>
    </source>
</evidence>
<dbReference type="Proteomes" id="UP001204524">
    <property type="component" value="Unassembled WGS sequence"/>
</dbReference>
<dbReference type="SUPFAM" id="SSF46689">
    <property type="entry name" value="Homeodomain-like"/>
    <property type="match status" value="1"/>
</dbReference>
<reference evidence="4 5" key="1">
    <citation type="submission" date="2022-06" db="EMBL/GenBank/DDBJ databases">
        <authorList>
            <person name="So Y."/>
        </authorList>
    </citation>
    <scope>NUCLEOTIDE SEQUENCE [LARGE SCALE GENOMIC DNA]</scope>
    <source>
        <strain evidence="4 5">STR3</strain>
    </source>
</reference>
<accession>A0ABT1L2B6</accession>
<dbReference type="PROSITE" id="PS01124">
    <property type="entry name" value="HTH_ARAC_FAMILY_2"/>
    <property type="match status" value="1"/>
</dbReference>
<evidence type="ECO:0000313" key="4">
    <source>
        <dbReference type="EMBL" id="MCP3422991.1"/>
    </source>
</evidence>
<sequence>MPTPADHLLALVERAGRAGEDDAMLDRLRLAMAGESPARFAGRLVLERAAHLVATTDRTLGDIASESGFRGYDVFARAFRRELGALPSQWRADPTSHLIDAPGDAHVHPPDGVRLPARWTMDSVDLVVDMAERHVRLVTSLVEAAAQVAGPELDRPVDGGALRSALASAVRQLTVFTALARDTDADTDTPADDEHLGVLLERVARVGPDFVGSVARLGATGRFDEAFVEAFGPEPTTTSFASMLTRMLTDADDTLLLVRTRLRECGVAWQVPA</sequence>
<proteinExistence type="predicted"/>
<dbReference type="EMBL" id="JANARS010000006">
    <property type="protein sequence ID" value="MCP3422991.1"/>
    <property type="molecule type" value="Genomic_DNA"/>
</dbReference>
<dbReference type="Pfam" id="PF12833">
    <property type="entry name" value="HTH_18"/>
    <property type="match status" value="1"/>
</dbReference>
<dbReference type="Gene3D" id="1.10.10.60">
    <property type="entry name" value="Homeodomain-like"/>
    <property type="match status" value="1"/>
</dbReference>
<keyword evidence="2" id="KW-0804">Transcription</keyword>
<feature type="domain" description="HTH araC/xylS-type" evidence="3">
    <location>
        <begin position="1"/>
        <end position="93"/>
    </location>
</feature>
<evidence type="ECO:0000256" key="1">
    <source>
        <dbReference type="ARBA" id="ARBA00023015"/>
    </source>
</evidence>
<gene>
    <name evidence="4" type="ORF">NCI01_14400</name>
</gene>
<name>A0ABT1L2B6_9ACTN</name>